<feature type="transmembrane region" description="Helical" evidence="1">
    <location>
        <begin position="61"/>
        <end position="83"/>
    </location>
</feature>
<dbReference type="EMBL" id="PFBW01000110">
    <property type="protein sequence ID" value="PIR77421.1"/>
    <property type="molecule type" value="Genomic_DNA"/>
</dbReference>
<proteinExistence type="predicted"/>
<gene>
    <name evidence="3" type="ORF">COU30_02555</name>
</gene>
<keyword evidence="1" id="KW-1133">Transmembrane helix</keyword>
<reference evidence="4" key="1">
    <citation type="submission" date="2017-09" db="EMBL/GenBank/DDBJ databases">
        <title>Depth-based differentiation of microbial function through sediment-hosted aquifers and enrichment of novel symbionts in the deep terrestrial subsurface.</title>
        <authorList>
            <person name="Probst A.J."/>
            <person name="Ladd B."/>
            <person name="Jarett J.K."/>
            <person name="Geller-Mcgrath D.E."/>
            <person name="Sieber C.M.K."/>
            <person name="Emerson J.B."/>
            <person name="Anantharaman K."/>
            <person name="Thomas B.C."/>
            <person name="Malmstrom R."/>
            <person name="Stieglmeier M."/>
            <person name="Klingl A."/>
            <person name="Woyke T."/>
            <person name="Ryan C.M."/>
            <person name="Banfield J.F."/>
        </authorList>
    </citation>
    <scope>NUCLEOTIDE SEQUENCE [LARGE SCALE GENOMIC DNA]</scope>
</reference>
<feature type="signal peptide" evidence="2">
    <location>
        <begin position="1"/>
        <end position="37"/>
    </location>
</feature>
<dbReference type="Proteomes" id="UP000228528">
    <property type="component" value="Unassembled WGS sequence"/>
</dbReference>
<sequence>MAMIEKIKSFVLGTKAKVTAFGLALAGGLLAGSSAFAAVDADVASTTASVVDTMKENVVGVITANISNIVIVGVIIFSIGFVWRLARRFMR</sequence>
<keyword evidence="1" id="KW-0812">Transmembrane</keyword>
<dbReference type="AlphaFoldDB" id="A0A2M6P140"/>
<evidence type="ECO:0000313" key="3">
    <source>
        <dbReference type="EMBL" id="PIR77421.1"/>
    </source>
</evidence>
<evidence type="ECO:0000256" key="1">
    <source>
        <dbReference type="SAM" id="Phobius"/>
    </source>
</evidence>
<accession>A0A2M6P140</accession>
<name>A0A2M6P140_9BACT</name>
<keyword evidence="2" id="KW-0732">Signal</keyword>
<organism evidence="3 4">
    <name type="scientific">Candidatus Magasanikbacteria bacterium CG10_big_fil_rev_8_21_14_0_10_38_6</name>
    <dbReference type="NCBI Taxonomy" id="1974647"/>
    <lineage>
        <taxon>Bacteria</taxon>
        <taxon>Candidatus Magasanikiibacteriota</taxon>
    </lineage>
</organism>
<evidence type="ECO:0000313" key="4">
    <source>
        <dbReference type="Proteomes" id="UP000228528"/>
    </source>
</evidence>
<feature type="chain" id="PRO_5014720997" evidence="2">
    <location>
        <begin position="38"/>
        <end position="91"/>
    </location>
</feature>
<protein>
    <submittedName>
        <fullName evidence="3">Uncharacterized protein</fullName>
    </submittedName>
</protein>
<comment type="caution">
    <text evidence="3">The sequence shown here is derived from an EMBL/GenBank/DDBJ whole genome shotgun (WGS) entry which is preliminary data.</text>
</comment>
<evidence type="ECO:0000256" key="2">
    <source>
        <dbReference type="SAM" id="SignalP"/>
    </source>
</evidence>
<keyword evidence="1" id="KW-0472">Membrane</keyword>